<dbReference type="SUPFAM" id="SSF48208">
    <property type="entry name" value="Six-hairpin glycosidases"/>
    <property type="match status" value="1"/>
</dbReference>
<feature type="domain" description="Putative glycogen debranching enzyme N-terminal" evidence="1">
    <location>
        <begin position="8"/>
        <end position="193"/>
    </location>
</feature>
<evidence type="ECO:0000313" key="3">
    <source>
        <dbReference type="EMBL" id="MBP2017298.1"/>
    </source>
</evidence>
<gene>
    <name evidence="3" type="ORF">J2Z79_000681</name>
</gene>
<sequence>MEYLVTREGDLFQVSNRWGDIAPEDGPLGLFFRDTRYLSRFELRVDGQRPGLLGGTAAENYVQRVFLQAGVSRQIFSRAGLGLERQRVIRAGVLYERITVTNLEFAPVSVRLDLRFEADFADLFQVRGVPPADRGVPEEPRREGGSVTLGYRGRDGVLRQTRVLFLTPPDALAVSQASWDLSLPPRGTAALDVAVLPAENGAFPACRGFDQALEALRQEYADWAEACTAIDTDNPLLNRILARSVSDLRLLAADQGQGLFPVAGIPWYAVPFGRDSIITAIQALPLNPEFARGTLRTLAALQGRQVDPFRAEEPGKILHEMRHGEMANLGEVPYGRYYGSVDATALFLVLLCDYHAWTGDLDLVRELLPSVREALNWLDRYGDVDGDGFLEFRADPGRGLQVQSWKDSPDSLCHPDGKPAASPVAVSEVQGYVFDAKRRLAPVLQALGEADLARRLARDAADLKARFNSAFWMPERQYYAIALDGEKRQVATVSSDIGHCLWSGIVDEARAASVAARLVAPDMFSGWGIRTLSAAEPTYSPMSYHNGSVWPHDNSLCVLGLKRYGFDREANQVITGLVDAASHFAHYRLPELFCGYSRDVGVPVDYPVACSPQAWAAAAPVALMQAILGLDPDAGAGLLRLRPTLPPWLGRVTVRGLRVGGARVNLEVTPEGVRADVSGERPVRVVSASR</sequence>
<dbReference type="InterPro" id="IPR032856">
    <property type="entry name" value="GDE_N_bis"/>
</dbReference>
<dbReference type="RefSeq" id="WP_209465449.1">
    <property type="nucleotide sequence ID" value="NZ_JAGGLG010000004.1"/>
</dbReference>
<feature type="domain" description="Mannosylglycerate hydrolase MGH1-like glycoside hydrolase" evidence="2">
    <location>
        <begin position="275"/>
        <end position="583"/>
    </location>
</feature>
<organism evidence="3 4">
    <name type="scientific">Symbiobacterium terraclitae</name>
    <dbReference type="NCBI Taxonomy" id="557451"/>
    <lineage>
        <taxon>Bacteria</taxon>
        <taxon>Bacillati</taxon>
        <taxon>Bacillota</taxon>
        <taxon>Clostridia</taxon>
        <taxon>Eubacteriales</taxon>
        <taxon>Symbiobacteriaceae</taxon>
        <taxon>Symbiobacterium</taxon>
    </lineage>
</organism>
<evidence type="ECO:0000313" key="4">
    <source>
        <dbReference type="Proteomes" id="UP001519289"/>
    </source>
</evidence>
<dbReference type="EMBL" id="JAGGLG010000004">
    <property type="protein sequence ID" value="MBP2017298.1"/>
    <property type="molecule type" value="Genomic_DNA"/>
</dbReference>
<name>A0ABS4JP37_9FIRM</name>
<keyword evidence="4" id="KW-1185">Reference proteome</keyword>
<protein>
    <submittedName>
        <fullName evidence="3">Glycogen debranching enzyme</fullName>
    </submittedName>
</protein>
<evidence type="ECO:0000259" key="1">
    <source>
        <dbReference type="Pfam" id="PF14742"/>
    </source>
</evidence>
<comment type="caution">
    <text evidence="3">The sequence shown here is derived from an EMBL/GenBank/DDBJ whole genome shotgun (WGS) entry which is preliminary data.</text>
</comment>
<dbReference type="Pfam" id="PF14742">
    <property type="entry name" value="GDE_N_bis"/>
    <property type="match status" value="1"/>
</dbReference>
<dbReference type="Gene3D" id="1.50.10.10">
    <property type="match status" value="1"/>
</dbReference>
<dbReference type="Proteomes" id="UP001519289">
    <property type="component" value="Unassembled WGS sequence"/>
</dbReference>
<dbReference type="Pfam" id="PF22422">
    <property type="entry name" value="MGH1-like_GH"/>
    <property type="match status" value="1"/>
</dbReference>
<proteinExistence type="predicted"/>
<dbReference type="InterPro" id="IPR012341">
    <property type="entry name" value="6hp_glycosidase-like_sf"/>
</dbReference>
<dbReference type="InterPro" id="IPR008928">
    <property type="entry name" value="6-hairpin_glycosidase_sf"/>
</dbReference>
<reference evidence="3 4" key="1">
    <citation type="submission" date="2021-03" db="EMBL/GenBank/DDBJ databases">
        <title>Genomic Encyclopedia of Type Strains, Phase IV (KMG-IV): sequencing the most valuable type-strain genomes for metagenomic binning, comparative biology and taxonomic classification.</title>
        <authorList>
            <person name="Goeker M."/>
        </authorList>
    </citation>
    <scope>NUCLEOTIDE SEQUENCE [LARGE SCALE GENOMIC DNA]</scope>
    <source>
        <strain evidence="3 4">DSM 27138</strain>
    </source>
</reference>
<evidence type="ECO:0000259" key="2">
    <source>
        <dbReference type="Pfam" id="PF22422"/>
    </source>
</evidence>
<dbReference type="InterPro" id="IPR054491">
    <property type="entry name" value="MGH1-like_GH"/>
</dbReference>
<accession>A0ABS4JP37</accession>